<proteinExistence type="predicted"/>
<dbReference type="RefSeq" id="WP_123237667.1">
    <property type="nucleotide sequence ID" value="NZ_RJVP01000004.1"/>
</dbReference>
<evidence type="ECO:0000313" key="1">
    <source>
        <dbReference type="EMBL" id="ROH85893.1"/>
    </source>
</evidence>
<protein>
    <submittedName>
        <fullName evidence="1">Flagellar hook-length control protein FliK</fullName>
    </submittedName>
</protein>
<gene>
    <name evidence="1" type="ORF">ED236_09185</name>
</gene>
<dbReference type="Proteomes" id="UP000275137">
    <property type="component" value="Unassembled WGS sequence"/>
</dbReference>
<organism evidence="1 2">
    <name type="scientific">Pseudomethylobacillus aquaticus</name>
    <dbReference type="NCBI Taxonomy" id="2676064"/>
    <lineage>
        <taxon>Bacteria</taxon>
        <taxon>Pseudomonadati</taxon>
        <taxon>Pseudomonadota</taxon>
        <taxon>Betaproteobacteria</taxon>
        <taxon>Nitrosomonadales</taxon>
        <taxon>Methylophilaceae</taxon>
        <taxon>Pseudomethylobacillus</taxon>
    </lineage>
</organism>
<sequence length="412" mass="45366">MKTSAILAGIASQQSTALTQTIHALEKDQWLQSLTAGQILKGRIMRQHSEHQYAITLAGQERVVDSAIPLTVGDLIEGKVIGVSERTVSIRMTHHLLAKPAERSTPAPEVASSQPSSLLKNEMLRWRIALTDTQFQLVHNSMQGLSEPLLAIRAGLYLAKLGVPLTAELIQAVYKRLLDSQMPGGGRFTLVEYLPDNAAPISSDTEVNANALYTGIIKVLAEHLEQQFQLQMNQAKLLRASAGNLPLMDQVAPETNMSQQFEDGEDGGDNDLISLLMNVQTGASVQHRLHTLPIMIDGHIREFDLALFDDASEAERQNGMKCRHLRFCLHTELGEVQVDANVVNQQATLKFQATSAMMAGELEQHGEALASEMHDAGWHLEHADYELISKLSRPASAIVEHVLTQDSLYRLL</sequence>
<comment type="caution">
    <text evidence="1">The sequence shown here is derived from an EMBL/GenBank/DDBJ whole genome shotgun (WGS) entry which is preliminary data.</text>
</comment>
<keyword evidence="2" id="KW-1185">Reference proteome</keyword>
<reference evidence="1 2" key="1">
    <citation type="submission" date="2018-10" db="EMBL/GenBank/DDBJ databases">
        <authorList>
            <person name="Chen W.-M."/>
        </authorList>
    </citation>
    <scope>NUCLEOTIDE SEQUENCE [LARGE SCALE GENOMIC DNA]</scope>
    <source>
        <strain evidence="1 2">H-5</strain>
    </source>
</reference>
<dbReference type="AlphaFoldDB" id="A0A3N0UZG2"/>
<keyword evidence="1" id="KW-0966">Cell projection</keyword>
<name>A0A3N0UZG2_9PROT</name>
<keyword evidence="1" id="KW-0282">Flagellum</keyword>
<dbReference type="EMBL" id="RJVP01000004">
    <property type="protein sequence ID" value="ROH85893.1"/>
    <property type="molecule type" value="Genomic_DNA"/>
</dbReference>
<accession>A0A3N0UZG2</accession>
<evidence type="ECO:0000313" key="2">
    <source>
        <dbReference type="Proteomes" id="UP000275137"/>
    </source>
</evidence>
<keyword evidence="1" id="KW-0969">Cilium</keyword>